<dbReference type="Proteomes" id="UP001500596">
    <property type="component" value="Unassembled WGS sequence"/>
</dbReference>
<reference evidence="2 3" key="1">
    <citation type="journal article" date="2019" name="Int. J. Syst. Evol. Microbiol.">
        <title>The Global Catalogue of Microorganisms (GCM) 10K type strain sequencing project: providing services to taxonomists for standard genome sequencing and annotation.</title>
        <authorList>
            <consortium name="The Broad Institute Genomics Platform"/>
            <consortium name="The Broad Institute Genome Sequencing Center for Infectious Disease"/>
            <person name="Wu L."/>
            <person name="Ma J."/>
        </authorList>
    </citation>
    <scope>NUCLEOTIDE SEQUENCE [LARGE SCALE GENOMIC DNA]</scope>
    <source>
        <strain evidence="2 3">JCM 15575</strain>
    </source>
</reference>
<feature type="domain" description="DUF402" evidence="1">
    <location>
        <begin position="52"/>
        <end position="164"/>
    </location>
</feature>
<proteinExistence type="predicted"/>
<comment type="caution">
    <text evidence="2">The sequence shown here is derived from an EMBL/GenBank/DDBJ whole genome shotgun (WGS) entry which is preliminary data.</text>
</comment>
<evidence type="ECO:0000313" key="2">
    <source>
        <dbReference type="EMBL" id="GAA1682419.1"/>
    </source>
</evidence>
<gene>
    <name evidence="2" type="ORF">GCM10009807_27910</name>
</gene>
<name>A0ABN2H5Q0_9MICO</name>
<dbReference type="Pfam" id="PF04167">
    <property type="entry name" value="DUF402"/>
    <property type="match status" value="1"/>
</dbReference>
<dbReference type="SUPFAM" id="SSF159234">
    <property type="entry name" value="FomD-like"/>
    <property type="match status" value="1"/>
</dbReference>
<dbReference type="InterPro" id="IPR007295">
    <property type="entry name" value="DUF402"/>
</dbReference>
<dbReference type="EMBL" id="BAAAPK010000001">
    <property type="protein sequence ID" value="GAA1682419.1"/>
    <property type="molecule type" value="Genomic_DNA"/>
</dbReference>
<organism evidence="2 3">
    <name type="scientific">Microbacterium lacus</name>
    <dbReference type="NCBI Taxonomy" id="415217"/>
    <lineage>
        <taxon>Bacteria</taxon>
        <taxon>Bacillati</taxon>
        <taxon>Actinomycetota</taxon>
        <taxon>Actinomycetes</taxon>
        <taxon>Micrococcales</taxon>
        <taxon>Microbacteriaceae</taxon>
        <taxon>Microbacterium</taxon>
    </lineage>
</organism>
<dbReference type="Gene3D" id="2.40.380.10">
    <property type="entry name" value="FomD-like"/>
    <property type="match status" value="1"/>
</dbReference>
<protein>
    <recommendedName>
        <fullName evidence="1">DUF402 domain-containing protein</fullName>
    </recommendedName>
</protein>
<dbReference type="RefSeq" id="WP_344055493.1">
    <property type="nucleotide sequence ID" value="NZ_BAAAPK010000001.1"/>
</dbReference>
<accession>A0ABN2H5Q0</accession>
<evidence type="ECO:0000313" key="3">
    <source>
        <dbReference type="Proteomes" id="UP001500596"/>
    </source>
</evidence>
<sequence length="192" mass="22052">MSTEPDRPAPGTPVLFRWRKWDGSAHWVHECVYLGSDRWGDWVGQRAGWRSHRPERDYQVDGDNVTLIPPSGQYALTVNVAPPATYRIYIDLGWDVRWEERDGQRGPYGIDMDLDVVSAVDGRGIWIDDRDEWDEHRVAYGYPLHIVTELEDVAIDLEQQVRAGTPPFDDATADGWLRRLAALDLPDRRLGE</sequence>
<evidence type="ECO:0000259" key="1">
    <source>
        <dbReference type="Pfam" id="PF04167"/>
    </source>
</evidence>
<dbReference type="InterPro" id="IPR035930">
    <property type="entry name" value="FomD-like_sf"/>
</dbReference>
<keyword evidence="3" id="KW-1185">Reference proteome</keyword>